<proteinExistence type="predicted"/>
<reference evidence="1" key="2">
    <citation type="journal article" date="2015" name="Fish Shellfish Immunol.">
        <title>Early steps in the European eel (Anguilla anguilla)-Vibrio vulnificus interaction in the gills: Role of the RtxA13 toxin.</title>
        <authorList>
            <person name="Callol A."/>
            <person name="Pajuelo D."/>
            <person name="Ebbesson L."/>
            <person name="Teles M."/>
            <person name="MacKenzie S."/>
            <person name="Amaro C."/>
        </authorList>
    </citation>
    <scope>NUCLEOTIDE SEQUENCE</scope>
</reference>
<dbReference type="AlphaFoldDB" id="A0A0E9V4T0"/>
<evidence type="ECO:0000313" key="1">
    <source>
        <dbReference type="EMBL" id="JAH73006.1"/>
    </source>
</evidence>
<name>A0A0E9V4T0_ANGAN</name>
<accession>A0A0E9V4T0</accession>
<dbReference type="EMBL" id="GBXM01035571">
    <property type="protein sequence ID" value="JAH73006.1"/>
    <property type="molecule type" value="Transcribed_RNA"/>
</dbReference>
<dbReference type="PROSITE" id="PS51257">
    <property type="entry name" value="PROKAR_LIPOPROTEIN"/>
    <property type="match status" value="1"/>
</dbReference>
<sequence length="77" mass="8508">MAIKLHSIQHTQVVKSSNTGCPLSQSPTVVGSCQYSNQSVNELRLLVNKLPLIISRAEPPCRHGGHFEKVRPNKCFP</sequence>
<protein>
    <submittedName>
        <fullName evidence="1">Uncharacterized protein</fullName>
    </submittedName>
</protein>
<reference evidence="1" key="1">
    <citation type="submission" date="2014-11" db="EMBL/GenBank/DDBJ databases">
        <authorList>
            <person name="Amaro Gonzalez C."/>
        </authorList>
    </citation>
    <scope>NUCLEOTIDE SEQUENCE</scope>
</reference>
<organism evidence="1">
    <name type="scientific">Anguilla anguilla</name>
    <name type="common">European freshwater eel</name>
    <name type="synonym">Muraena anguilla</name>
    <dbReference type="NCBI Taxonomy" id="7936"/>
    <lineage>
        <taxon>Eukaryota</taxon>
        <taxon>Metazoa</taxon>
        <taxon>Chordata</taxon>
        <taxon>Craniata</taxon>
        <taxon>Vertebrata</taxon>
        <taxon>Euteleostomi</taxon>
        <taxon>Actinopterygii</taxon>
        <taxon>Neopterygii</taxon>
        <taxon>Teleostei</taxon>
        <taxon>Anguilliformes</taxon>
        <taxon>Anguillidae</taxon>
        <taxon>Anguilla</taxon>
    </lineage>
</organism>